<evidence type="ECO:0000313" key="2">
    <source>
        <dbReference type="Proteomes" id="UP000265520"/>
    </source>
</evidence>
<evidence type="ECO:0000313" key="1">
    <source>
        <dbReference type="EMBL" id="MCI75441.1"/>
    </source>
</evidence>
<dbReference type="EMBL" id="LXQA010882874">
    <property type="protein sequence ID" value="MCI75441.1"/>
    <property type="molecule type" value="Genomic_DNA"/>
</dbReference>
<dbReference type="AlphaFoldDB" id="A0A392UPE3"/>
<proteinExistence type="predicted"/>
<accession>A0A392UPE3</accession>
<feature type="non-terminal residue" evidence="1">
    <location>
        <position position="1"/>
    </location>
</feature>
<organism evidence="1 2">
    <name type="scientific">Trifolium medium</name>
    <dbReference type="NCBI Taxonomy" id="97028"/>
    <lineage>
        <taxon>Eukaryota</taxon>
        <taxon>Viridiplantae</taxon>
        <taxon>Streptophyta</taxon>
        <taxon>Embryophyta</taxon>
        <taxon>Tracheophyta</taxon>
        <taxon>Spermatophyta</taxon>
        <taxon>Magnoliopsida</taxon>
        <taxon>eudicotyledons</taxon>
        <taxon>Gunneridae</taxon>
        <taxon>Pentapetalae</taxon>
        <taxon>rosids</taxon>
        <taxon>fabids</taxon>
        <taxon>Fabales</taxon>
        <taxon>Fabaceae</taxon>
        <taxon>Papilionoideae</taxon>
        <taxon>50 kb inversion clade</taxon>
        <taxon>NPAAA clade</taxon>
        <taxon>Hologalegina</taxon>
        <taxon>IRL clade</taxon>
        <taxon>Trifolieae</taxon>
        <taxon>Trifolium</taxon>
    </lineage>
</organism>
<protein>
    <submittedName>
        <fullName evidence="1">Uncharacterized protein</fullName>
    </submittedName>
</protein>
<comment type="caution">
    <text evidence="1">The sequence shown here is derived from an EMBL/GenBank/DDBJ whole genome shotgun (WGS) entry which is preliminary data.</text>
</comment>
<reference evidence="1 2" key="1">
    <citation type="journal article" date="2018" name="Front. Plant Sci.">
        <title>Red Clover (Trifolium pratense) and Zigzag Clover (T. medium) - A Picture of Genomic Similarities and Differences.</title>
        <authorList>
            <person name="Dluhosova J."/>
            <person name="Istvanek J."/>
            <person name="Nedelnik J."/>
            <person name="Repkova J."/>
        </authorList>
    </citation>
    <scope>NUCLEOTIDE SEQUENCE [LARGE SCALE GENOMIC DNA]</scope>
    <source>
        <strain evidence="2">cv. 10/8</strain>
        <tissue evidence="1">Leaf</tissue>
    </source>
</reference>
<dbReference type="Proteomes" id="UP000265520">
    <property type="component" value="Unassembled WGS sequence"/>
</dbReference>
<keyword evidence="2" id="KW-1185">Reference proteome</keyword>
<sequence>RFLVELESPPPENPPAIVFTATLDFPALPSSSGRSLC</sequence>
<name>A0A392UPE3_9FABA</name>